<evidence type="ECO:0000259" key="11">
    <source>
        <dbReference type="SMART" id="SM00756"/>
    </source>
</evidence>
<dbReference type="EMBL" id="CM001889">
    <property type="protein sequence ID" value="EOY45669.1"/>
    <property type="molecule type" value="Genomic_DNA"/>
</dbReference>
<evidence type="ECO:0000256" key="2">
    <source>
        <dbReference type="ARBA" id="ARBA00006214"/>
    </source>
</evidence>
<dbReference type="CDD" id="cd12922">
    <property type="entry name" value="VKOR_5"/>
    <property type="match status" value="1"/>
</dbReference>
<evidence type="ECO:0000256" key="4">
    <source>
        <dbReference type="ARBA" id="ARBA00022719"/>
    </source>
</evidence>
<evidence type="ECO:0000256" key="5">
    <source>
        <dbReference type="ARBA" id="ARBA00022989"/>
    </source>
</evidence>
<evidence type="ECO:0000256" key="10">
    <source>
        <dbReference type="SAM" id="Phobius"/>
    </source>
</evidence>
<dbReference type="Proteomes" id="UP000014062">
    <property type="component" value="Chromosome"/>
</dbReference>
<dbReference type="InterPro" id="IPR041714">
    <property type="entry name" value="VKOR_Actinobacteria"/>
</dbReference>
<dbReference type="Pfam" id="PF07884">
    <property type="entry name" value="VKOR"/>
    <property type="match status" value="1"/>
</dbReference>
<gene>
    <name evidence="12" type="ORF">SLI_0952</name>
</gene>
<keyword evidence="6" id="KW-0560">Oxidoreductase</keyword>
<comment type="subcellular location">
    <subcellularLocation>
        <location evidence="1">Membrane</location>
        <topology evidence="1">Multi-pass membrane protein</topology>
    </subcellularLocation>
</comment>
<keyword evidence="7 10" id="KW-0472">Membrane</keyword>
<keyword evidence="8" id="KW-1015">Disulfide bond</keyword>
<keyword evidence="4" id="KW-0874">Quinone</keyword>
<evidence type="ECO:0000256" key="3">
    <source>
        <dbReference type="ARBA" id="ARBA00022692"/>
    </source>
</evidence>
<feature type="transmembrane region" description="Helical" evidence="10">
    <location>
        <begin position="27"/>
        <end position="46"/>
    </location>
</feature>
<evidence type="ECO:0000313" key="13">
    <source>
        <dbReference type="Proteomes" id="UP000014062"/>
    </source>
</evidence>
<feature type="transmembrane region" description="Helical" evidence="10">
    <location>
        <begin position="114"/>
        <end position="133"/>
    </location>
</feature>
<comment type="similarity">
    <text evidence="2">Belongs to the VKOR family.</text>
</comment>
<keyword evidence="9" id="KW-0676">Redox-active center</keyword>
<dbReference type="RefSeq" id="WP_016325367.1">
    <property type="nucleotide sequence ID" value="NZ_CM001889.1"/>
</dbReference>
<dbReference type="AlphaFoldDB" id="A0A7U9H963"/>
<dbReference type="InterPro" id="IPR012932">
    <property type="entry name" value="VKOR"/>
</dbReference>
<evidence type="ECO:0000256" key="6">
    <source>
        <dbReference type="ARBA" id="ARBA00023002"/>
    </source>
</evidence>
<feature type="domain" description="Vitamin K epoxide reductase" evidence="11">
    <location>
        <begin position="25"/>
        <end position="166"/>
    </location>
</feature>
<organism evidence="12 13">
    <name type="scientific">Streptomyces lividans 1326</name>
    <dbReference type="NCBI Taxonomy" id="1200984"/>
    <lineage>
        <taxon>Bacteria</taxon>
        <taxon>Bacillati</taxon>
        <taxon>Actinomycetota</taxon>
        <taxon>Actinomycetes</taxon>
        <taxon>Kitasatosporales</taxon>
        <taxon>Streptomycetaceae</taxon>
        <taxon>Streptomyces</taxon>
    </lineage>
</organism>
<dbReference type="InterPro" id="IPR038354">
    <property type="entry name" value="VKOR_sf"/>
</dbReference>
<feature type="transmembrane region" description="Helical" evidence="10">
    <location>
        <begin position="89"/>
        <end position="107"/>
    </location>
</feature>
<dbReference type="Gene3D" id="1.20.1440.130">
    <property type="entry name" value="VKOR domain"/>
    <property type="match status" value="1"/>
</dbReference>
<accession>A0A7U9H963</accession>
<evidence type="ECO:0000256" key="7">
    <source>
        <dbReference type="ARBA" id="ARBA00023136"/>
    </source>
</evidence>
<keyword evidence="3 10" id="KW-0812">Transmembrane</keyword>
<evidence type="ECO:0000313" key="12">
    <source>
        <dbReference type="EMBL" id="EOY45669.1"/>
    </source>
</evidence>
<dbReference type="GO" id="GO:0016020">
    <property type="term" value="C:membrane"/>
    <property type="evidence" value="ECO:0007669"/>
    <property type="project" value="UniProtKB-SubCell"/>
</dbReference>
<dbReference type="GO" id="GO:0048038">
    <property type="term" value="F:quinone binding"/>
    <property type="evidence" value="ECO:0007669"/>
    <property type="project" value="UniProtKB-KW"/>
</dbReference>
<evidence type="ECO:0000256" key="9">
    <source>
        <dbReference type="ARBA" id="ARBA00023284"/>
    </source>
</evidence>
<dbReference type="SMART" id="SM00756">
    <property type="entry name" value="VKc"/>
    <property type="match status" value="1"/>
</dbReference>
<name>A0A7U9H963_STRLI</name>
<feature type="transmembrane region" description="Helical" evidence="10">
    <location>
        <begin position="139"/>
        <end position="161"/>
    </location>
</feature>
<reference evidence="13" key="1">
    <citation type="journal article" date="2013" name="Genome Biol. Evol.">
        <title>The genome sequence of Streptomyces lividans 66 reveals a novel tRNA-dependent peptide biosynthetic system within a metal-related genomic island.</title>
        <authorList>
            <person name="Cruz-Morales P."/>
            <person name="Vijgenboom E."/>
            <person name="Iruegas-Bocardo F."/>
            <person name="Girard G."/>
            <person name="Yanez-Guerra L.A."/>
            <person name="Ramos-Aboites H.E."/>
            <person name="Pernodet J.L."/>
            <person name="Anne J."/>
            <person name="van Wezel G.P."/>
            <person name="Barona-Gomez F."/>
        </authorList>
    </citation>
    <scope>NUCLEOTIDE SEQUENCE [LARGE SCALE GENOMIC DNA]</scope>
    <source>
        <strain evidence="13">1326</strain>
    </source>
</reference>
<dbReference type="GO" id="GO:0016491">
    <property type="term" value="F:oxidoreductase activity"/>
    <property type="evidence" value="ECO:0007669"/>
    <property type="project" value="UniProtKB-KW"/>
</dbReference>
<proteinExistence type="inferred from homology"/>
<sequence>MTTTAARDTASPAERRSPHAPIGANRAFALLLLLGGLLGLLASAVLTHDKMKLLANPNYVSACSINPVLSCNNIMKSWQASTFGFPNPFIGWVAFPAVIAIGAGLLAGARYRRWHWWGLQAGTVFGIGFITWLQYSSLYAIGALCLWCTLVWAVTILIFWYTTVHNIRHGLITVPDQVRRTVAEFHWTVPVLWIGIIAILILTKWGSALWA</sequence>
<keyword evidence="5 10" id="KW-1133">Transmembrane helix</keyword>
<feature type="transmembrane region" description="Helical" evidence="10">
    <location>
        <begin position="182"/>
        <end position="202"/>
    </location>
</feature>
<dbReference type="GeneID" id="300077446"/>
<protein>
    <submittedName>
        <fullName evidence="12">Vitamin K epoxide reductase</fullName>
    </submittedName>
</protein>
<evidence type="ECO:0000256" key="1">
    <source>
        <dbReference type="ARBA" id="ARBA00004141"/>
    </source>
</evidence>
<evidence type="ECO:0000256" key="8">
    <source>
        <dbReference type="ARBA" id="ARBA00023157"/>
    </source>
</evidence>